<dbReference type="FunFam" id="3.40.50.300:FF:000001">
    <property type="entry name" value="ATP-dependent zinc metalloprotease FtsH"/>
    <property type="match status" value="1"/>
</dbReference>
<evidence type="ECO:0000313" key="17">
    <source>
        <dbReference type="Proteomes" id="UP000224006"/>
    </source>
</evidence>
<evidence type="ECO:0000256" key="9">
    <source>
        <dbReference type="ARBA" id="ARBA00022833"/>
    </source>
</evidence>
<accession>A0A2A9M9P0</accession>
<dbReference type="InterPro" id="IPR041569">
    <property type="entry name" value="AAA_lid_3"/>
</dbReference>
<evidence type="ECO:0000256" key="1">
    <source>
        <dbReference type="ARBA" id="ARBA00001947"/>
    </source>
</evidence>
<evidence type="ECO:0000256" key="5">
    <source>
        <dbReference type="ARBA" id="ARBA00022670"/>
    </source>
</evidence>
<dbReference type="PANTHER" id="PTHR43655">
    <property type="entry name" value="ATP-DEPENDENT PROTEASE"/>
    <property type="match status" value="1"/>
</dbReference>
<dbReference type="GO" id="GO:0046872">
    <property type="term" value="F:metal ion binding"/>
    <property type="evidence" value="ECO:0007669"/>
    <property type="project" value="UniProtKB-KW"/>
</dbReference>
<dbReference type="PROSITE" id="PS00674">
    <property type="entry name" value="AAA"/>
    <property type="match status" value="1"/>
</dbReference>
<dbReference type="Gene3D" id="1.20.58.760">
    <property type="entry name" value="Peptidase M41"/>
    <property type="match status" value="1"/>
</dbReference>
<name>A0A2A9M9P0_BESBE</name>
<dbReference type="GO" id="GO:0034982">
    <property type="term" value="P:mitochondrial protein processing"/>
    <property type="evidence" value="ECO:0007669"/>
    <property type="project" value="TreeGrafter"/>
</dbReference>
<organism evidence="16 17">
    <name type="scientific">Besnoitia besnoiti</name>
    <name type="common">Apicomplexan protozoan</name>
    <dbReference type="NCBI Taxonomy" id="94643"/>
    <lineage>
        <taxon>Eukaryota</taxon>
        <taxon>Sar</taxon>
        <taxon>Alveolata</taxon>
        <taxon>Apicomplexa</taxon>
        <taxon>Conoidasida</taxon>
        <taxon>Coccidia</taxon>
        <taxon>Eucoccidiorida</taxon>
        <taxon>Eimeriorina</taxon>
        <taxon>Sarcocystidae</taxon>
        <taxon>Besnoitia</taxon>
    </lineage>
</organism>
<evidence type="ECO:0000256" key="14">
    <source>
        <dbReference type="SAM" id="Phobius"/>
    </source>
</evidence>
<comment type="caution">
    <text evidence="16">The sequence shown here is derived from an EMBL/GenBank/DDBJ whole genome shotgun (WGS) entry which is preliminary data.</text>
</comment>
<dbReference type="Pfam" id="PF01434">
    <property type="entry name" value="Peptidase_M41"/>
    <property type="match status" value="1"/>
</dbReference>
<dbReference type="InterPro" id="IPR003593">
    <property type="entry name" value="AAA+_ATPase"/>
</dbReference>
<dbReference type="OrthoDB" id="1413014at2759"/>
<comment type="subcellular location">
    <subcellularLocation>
        <location evidence="2">Mitochondrion</location>
    </subcellularLocation>
</comment>
<feature type="region of interest" description="Disordered" evidence="13">
    <location>
        <begin position="1126"/>
        <end position="1205"/>
    </location>
</feature>
<dbReference type="GO" id="GO:0016887">
    <property type="term" value="F:ATP hydrolysis activity"/>
    <property type="evidence" value="ECO:0007669"/>
    <property type="project" value="InterPro"/>
</dbReference>
<evidence type="ECO:0000256" key="12">
    <source>
        <dbReference type="ARBA" id="ARBA00023128"/>
    </source>
</evidence>
<dbReference type="Pfam" id="PF00004">
    <property type="entry name" value="AAA"/>
    <property type="match status" value="1"/>
</dbReference>
<dbReference type="InterPro" id="IPR003960">
    <property type="entry name" value="ATPase_AAA_CS"/>
</dbReference>
<keyword evidence="14" id="KW-0812">Transmembrane</keyword>
<dbReference type="InterPro" id="IPR003959">
    <property type="entry name" value="ATPase_AAA_core"/>
</dbReference>
<dbReference type="Gene3D" id="3.40.50.300">
    <property type="entry name" value="P-loop containing nucleotide triphosphate hydrolases"/>
    <property type="match status" value="1"/>
</dbReference>
<dbReference type="FunFam" id="1.10.8.60:FF:000019">
    <property type="entry name" value="AFG3-like AAA ATPase 2"/>
    <property type="match status" value="1"/>
</dbReference>
<dbReference type="GO" id="GO:0005745">
    <property type="term" value="C:m-AAA complex"/>
    <property type="evidence" value="ECO:0007669"/>
    <property type="project" value="TreeGrafter"/>
</dbReference>
<dbReference type="GO" id="GO:0004176">
    <property type="term" value="F:ATP-dependent peptidase activity"/>
    <property type="evidence" value="ECO:0007669"/>
    <property type="project" value="InterPro"/>
</dbReference>
<dbReference type="GO" id="GO:0005524">
    <property type="term" value="F:ATP binding"/>
    <property type="evidence" value="ECO:0007669"/>
    <property type="project" value="UniProtKB-KW"/>
</dbReference>
<feature type="region of interest" description="Disordered" evidence="13">
    <location>
        <begin position="505"/>
        <end position="532"/>
    </location>
</feature>
<dbReference type="SMART" id="SM00382">
    <property type="entry name" value="AAA"/>
    <property type="match status" value="1"/>
</dbReference>
<evidence type="ECO:0000256" key="10">
    <source>
        <dbReference type="ARBA" id="ARBA00022840"/>
    </source>
</evidence>
<proteinExistence type="inferred from homology"/>
<feature type="compositionally biased region" description="Pro residues" evidence="13">
    <location>
        <begin position="413"/>
        <end position="430"/>
    </location>
</feature>
<dbReference type="GO" id="GO:0004222">
    <property type="term" value="F:metalloendopeptidase activity"/>
    <property type="evidence" value="ECO:0007669"/>
    <property type="project" value="InterPro"/>
</dbReference>
<dbReference type="STRING" id="94643.A0A2A9M9P0"/>
<feature type="compositionally biased region" description="Basic and acidic residues" evidence="13">
    <location>
        <begin position="1168"/>
        <end position="1180"/>
    </location>
</feature>
<keyword evidence="9" id="KW-0862">Zinc</keyword>
<dbReference type="EMBL" id="NWUJ01000006">
    <property type="protein sequence ID" value="PFH34619.1"/>
    <property type="molecule type" value="Genomic_DNA"/>
</dbReference>
<protein>
    <submittedName>
        <fullName evidence="16">ATP-dependent metallopeptidase HflB subfamily protein</fullName>
    </submittedName>
</protein>
<dbReference type="Pfam" id="PF17862">
    <property type="entry name" value="AAA_lid_3"/>
    <property type="match status" value="1"/>
</dbReference>
<keyword evidence="7" id="KW-0547">Nucleotide-binding</keyword>
<dbReference type="HAMAP" id="MF_01458">
    <property type="entry name" value="FtsH"/>
    <property type="match status" value="1"/>
</dbReference>
<comment type="similarity">
    <text evidence="4">In the N-terminal section; belongs to the AAA ATPase family.</text>
</comment>
<evidence type="ECO:0000256" key="2">
    <source>
        <dbReference type="ARBA" id="ARBA00004173"/>
    </source>
</evidence>
<feature type="domain" description="AAA+ ATPase" evidence="15">
    <location>
        <begin position="697"/>
        <end position="834"/>
    </location>
</feature>
<keyword evidence="10" id="KW-0067">ATP-binding</keyword>
<dbReference type="AlphaFoldDB" id="A0A2A9M9P0"/>
<dbReference type="GeneID" id="40311578"/>
<dbReference type="CDD" id="cd19501">
    <property type="entry name" value="RecA-like_FtsH"/>
    <property type="match status" value="1"/>
</dbReference>
<dbReference type="PANTHER" id="PTHR43655:SF2">
    <property type="entry name" value="AFG3 LIKE MATRIX AAA PEPTIDASE SUBUNIT 2, ISOFORM A"/>
    <property type="match status" value="1"/>
</dbReference>
<reference evidence="16 17" key="1">
    <citation type="submission" date="2017-09" db="EMBL/GenBank/DDBJ databases">
        <title>Genome sequencing of Besnoitia besnoiti strain Bb-Ger1.</title>
        <authorList>
            <person name="Schares G."/>
            <person name="Venepally P."/>
            <person name="Lorenzi H.A."/>
        </authorList>
    </citation>
    <scope>NUCLEOTIDE SEQUENCE [LARGE SCALE GENOMIC DNA]</scope>
    <source>
        <strain evidence="16 17">Bb-Ger1</strain>
    </source>
</reference>
<dbReference type="Proteomes" id="UP000224006">
    <property type="component" value="Chromosome VI"/>
</dbReference>
<keyword evidence="5" id="KW-0645">Protease</keyword>
<dbReference type="InterPro" id="IPR037219">
    <property type="entry name" value="Peptidase_M41-like"/>
</dbReference>
<keyword evidence="8" id="KW-0378">Hydrolase</keyword>
<dbReference type="InterPro" id="IPR000642">
    <property type="entry name" value="Peptidase_M41"/>
</dbReference>
<evidence type="ECO:0000313" key="16">
    <source>
        <dbReference type="EMBL" id="PFH34619.1"/>
    </source>
</evidence>
<gene>
    <name evidence="16" type="ORF">BESB_066520</name>
</gene>
<dbReference type="SUPFAM" id="SSF52540">
    <property type="entry name" value="P-loop containing nucleoside triphosphate hydrolases"/>
    <property type="match status" value="1"/>
</dbReference>
<dbReference type="InterPro" id="IPR005936">
    <property type="entry name" value="FtsH"/>
</dbReference>
<feature type="transmembrane region" description="Helical" evidence="14">
    <location>
        <begin position="439"/>
        <end position="457"/>
    </location>
</feature>
<dbReference type="InterPro" id="IPR050928">
    <property type="entry name" value="ATP-dep_Zn_Metalloprotease"/>
</dbReference>
<dbReference type="InterPro" id="IPR027417">
    <property type="entry name" value="P-loop_NTPase"/>
</dbReference>
<comment type="similarity">
    <text evidence="3">In the C-terminal section; belongs to the peptidase M41 family.</text>
</comment>
<dbReference type="SUPFAM" id="SSF140990">
    <property type="entry name" value="FtsH protease domain-like"/>
    <property type="match status" value="1"/>
</dbReference>
<keyword evidence="14" id="KW-0472">Membrane</keyword>
<keyword evidence="11" id="KW-0482">Metalloprotease</keyword>
<evidence type="ECO:0000256" key="11">
    <source>
        <dbReference type="ARBA" id="ARBA00023049"/>
    </source>
</evidence>
<comment type="cofactor">
    <cofactor evidence="1">
        <name>Zn(2+)</name>
        <dbReference type="ChEBI" id="CHEBI:29105"/>
    </cofactor>
</comment>
<keyword evidence="17" id="KW-1185">Reference proteome</keyword>
<dbReference type="RefSeq" id="XP_029218628.1">
    <property type="nucleotide sequence ID" value="XM_029365045.1"/>
</dbReference>
<dbReference type="Gene3D" id="1.10.8.60">
    <property type="match status" value="1"/>
</dbReference>
<feature type="compositionally biased region" description="Basic and acidic residues" evidence="13">
    <location>
        <begin position="1135"/>
        <end position="1161"/>
    </location>
</feature>
<feature type="transmembrane region" description="Helical" evidence="14">
    <location>
        <begin position="598"/>
        <end position="616"/>
    </location>
</feature>
<keyword evidence="12" id="KW-0496">Mitochondrion</keyword>
<evidence type="ECO:0000256" key="7">
    <source>
        <dbReference type="ARBA" id="ARBA00022741"/>
    </source>
</evidence>
<dbReference type="Gene3D" id="3.40.1690.20">
    <property type="match status" value="1"/>
</dbReference>
<feature type="region of interest" description="Disordered" evidence="13">
    <location>
        <begin position="278"/>
        <end position="433"/>
    </location>
</feature>
<sequence>MRVLAIFHRGGSRAFPAAAPPGCASLRASVARRLDGRRHAVTARAGSACTDITAVGEVLISRRGFVDVPARAAAAPPLAYAAATHCHTRRCVCRACVASASSSSESLASSRVSPPAAPHSSLPRGARPLRRFFSSFSTAAAESRVGDMGRFNTGGVAVPLGEAANASAASPLLSFPAVSEVFSRYESSSFRERLAFLAPSLGSDPLRVARRPTVSLLAQLLRGRLHHRQVTSSLPSAVASAPLPSCLSVLSPSSHASPALAELEVALLNSRPPVGFENFFPDRKSRKAGNDGPQAGEAHEGAAPKKESSREEGREDRPAKNDKDAAPGAETPTPPPRAGLFGNWGFGGAPPQKGDVRSRGDRPQAPLGGKSPDGVPPALRAPRARLYGKAGQGRSDEQREKERLAEAERFQMPPKPPRQPLSPPPPPPPGSLGALQREMLKLVAWFGLSSVFLYNLLRSRKQEMSMQEFLSKYVANGLVDRIEVLGDRGDCRAIVNLAPLPASGAAAATSLGDSPTGRGPSGTASLSPPRFTSHPPPGVETGFFQALTLPPGKAVVRFRSGLSAESFIEKMESFQTSLGIHPRDFLPIHIGDQQEFHLFDFLGSLFLFFLIANMISEVIFMRRMRKGGSGGPGAGGAAGGLNRLLGNSASRRARVKAETVKVRFSDVAGLHEAKREILEFVSFLKNPQSFRRLGAKLPKGALLVGPPGTGKTLLAKAVAGEAGVPFFSMSGSEFVEIFVGVGASRVRELFDEARKVAPSIIFIDEIDSVGAKRSTSFGNSERDNTLNQLLVEMDGFNPDQTVVVLAGTNREDLLDDALKRPGRFDRLVQIRRPDVKERKEIFKVHLKPLRLAPTIDSVALAERMAALTPGFVGADIANLCNEAAIQAARRRSKLGVEQQDFESATERTIAGLPSAVKDLLSPQQRRAIAYHECGHAIAGWFLKHGNPVLKLTIIPRSSGALGFAQQMPPTVELHEKDALLDRIAVLLAGRAAEEIFIGAISSGAADDIQKASRLARLSVMQFGMNETLGLVDYGLQQQGGEQAFYRPYSEHTAKLIDEEVHRMVQEQYERAKALLREREKEVHALCELLMSRESITYSEILECVGPRPVPPDPQMAAYIQALPTRPLLPATSQESSKEEEPQEEKRDKDDDDLSGGRRTLDDNDDATMPEKVKEQVRKAAEAVAARKPSSGPLACRVRNGRDETQ</sequence>
<feature type="compositionally biased region" description="Basic and acidic residues" evidence="13">
    <location>
        <begin position="394"/>
        <end position="409"/>
    </location>
</feature>
<evidence type="ECO:0000256" key="6">
    <source>
        <dbReference type="ARBA" id="ARBA00022723"/>
    </source>
</evidence>
<evidence type="ECO:0000259" key="15">
    <source>
        <dbReference type="SMART" id="SM00382"/>
    </source>
</evidence>
<feature type="compositionally biased region" description="Basic and acidic residues" evidence="13">
    <location>
        <begin position="297"/>
        <end position="325"/>
    </location>
</feature>
<evidence type="ECO:0000256" key="4">
    <source>
        <dbReference type="ARBA" id="ARBA00010550"/>
    </source>
</evidence>
<evidence type="ECO:0000256" key="13">
    <source>
        <dbReference type="SAM" id="MobiDB-lite"/>
    </source>
</evidence>
<dbReference type="VEuPathDB" id="ToxoDB:BESB_066520"/>
<keyword evidence="14" id="KW-1133">Transmembrane helix</keyword>
<dbReference type="NCBIfam" id="TIGR01241">
    <property type="entry name" value="FtsH_fam"/>
    <property type="match status" value="1"/>
</dbReference>
<evidence type="ECO:0000256" key="8">
    <source>
        <dbReference type="ARBA" id="ARBA00022801"/>
    </source>
</evidence>
<dbReference type="KEGG" id="bbes:BESB_066520"/>
<keyword evidence="6" id="KW-0479">Metal-binding</keyword>
<evidence type="ECO:0000256" key="3">
    <source>
        <dbReference type="ARBA" id="ARBA00010044"/>
    </source>
</evidence>